<feature type="transmembrane region" description="Helical" evidence="8">
    <location>
        <begin position="126"/>
        <end position="147"/>
    </location>
</feature>
<evidence type="ECO:0000256" key="8">
    <source>
        <dbReference type="SAM" id="Phobius"/>
    </source>
</evidence>
<sequence length="313" mass="35048">MNIQVKLIYFAVDLLVPLIVGYLFRNKPWPDGNFFDNMANCNMLLLYPFLSILSFWVLPFRWELAWLPAFGVILCFIPGLIAYLISRNKYNNPLDNGSYIIAAILSNIGTLGGLCTFILYGETGFAYTQLVAVLQAAVIFLVCYPLADYYRRSGQGADMGRVPLAKLFFSRNQLPVLGLVIGFLLYYFHVPRPAILGEIFDPLVHIAAWTALIPVGYSLDFSAIQKYYVSTLDLVPVKFVFTPLIAYVIAQQVFSDQKIIHAVVILASMPTAISAVIIAKLHGLNVHITNASFILTTALFLLVIYPLLFFLLQ</sequence>
<dbReference type="InterPro" id="IPR004776">
    <property type="entry name" value="Mem_transp_PIN-like"/>
</dbReference>
<evidence type="ECO:0000256" key="1">
    <source>
        <dbReference type="ARBA" id="ARBA00004651"/>
    </source>
</evidence>
<reference evidence="9" key="1">
    <citation type="submission" date="2024-05" db="EMBL/GenBank/DDBJ databases">
        <title>Isolation and characterization of Sporomusa carbonis sp. nov., a carboxydotrophic hydrogenogen in the genus of Sporomusa isolated from a charcoal burning pile.</title>
        <authorList>
            <person name="Boeer T."/>
            <person name="Rosenbaum F."/>
            <person name="Eysell L."/>
            <person name="Mueller V."/>
            <person name="Daniel R."/>
            <person name="Poehlein A."/>
        </authorList>
    </citation>
    <scope>NUCLEOTIDE SEQUENCE [LARGE SCALE GENOMIC DNA]</scope>
    <source>
        <strain evidence="9">DSM 3132</strain>
    </source>
</reference>
<evidence type="ECO:0008006" key="11">
    <source>
        <dbReference type="Google" id="ProtNLM"/>
    </source>
</evidence>
<keyword evidence="7 8" id="KW-0472">Membrane</keyword>
<dbReference type="Proteomes" id="UP000216052">
    <property type="component" value="Chromosome"/>
</dbReference>
<keyword evidence="4" id="KW-1003">Cell membrane</keyword>
<feature type="transmembrane region" description="Helical" evidence="8">
    <location>
        <begin position="6"/>
        <end position="25"/>
    </location>
</feature>
<dbReference type="Gene3D" id="1.20.1530.20">
    <property type="match status" value="1"/>
</dbReference>
<organism evidence="9 10">
    <name type="scientific">Sporomusa acidovorans (strain ATCC 49682 / DSM 3132 / Mol)</name>
    <dbReference type="NCBI Taxonomy" id="1123286"/>
    <lineage>
        <taxon>Bacteria</taxon>
        <taxon>Bacillati</taxon>
        <taxon>Bacillota</taxon>
        <taxon>Negativicutes</taxon>
        <taxon>Selenomonadales</taxon>
        <taxon>Sporomusaceae</taxon>
        <taxon>Sporomusa</taxon>
    </lineage>
</organism>
<feature type="transmembrane region" description="Helical" evidence="8">
    <location>
        <begin position="64"/>
        <end position="85"/>
    </location>
</feature>
<evidence type="ECO:0000313" key="9">
    <source>
        <dbReference type="EMBL" id="XFO72293.1"/>
    </source>
</evidence>
<dbReference type="InterPro" id="IPR038770">
    <property type="entry name" value="Na+/solute_symporter_sf"/>
</dbReference>
<evidence type="ECO:0000256" key="2">
    <source>
        <dbReference type="ARBA" id="ARBA00010145"/>
    </source>
</evidence>
<keyword evidence="5 8" id="KW-0812">Transmembrane</keyword>
<dbReference type="PANTHER" id="PTHR36838">
    <property type="entry name" value="AUXIN EFFLUX CARRIER FAMILY PROTEIN"/>
    <property type="match status" value="1"/>
</dbReference>
<evidence type="ECO:0000256" key="7">
    <source>
        <dbReference type="ARBA" id="ARBA00023136"/>
    </source>
</evidence>
<protein>
    <recommendedName>
        <fullName evidence="11">Membrane transport protein</fullName>
    </recommendedName>
</protein>
<dbReference type="Pfam" id="PF03547">
    <property type="entry name" value="Mem_trans"/>
    <property type="match status" value="1"/>
</dbReference>
<evidence type="ECO:0000256" key="6">
    <source>
        <dbReference type="ARBA" id="ARBA00022989"/>
    </source>
</evidence>
<feature type="transmembrane region" description="Helical" evidence="8">
    <location>
        <begin position="168"/>
        <end position="187"/>
    </location>
</feature>
<comment type="similarity">
    <text evidence="2">Belongs to the auxin efflux carrier (TC 2.A.69) family.</text>
</comment>
<name>A0ABZ3J1P2_SPOA4</name>
<comment type="subcellular location">
    <subcellularLocation>
        <location evidence="1">Cell membrane</location>
        <topology evidence="1">Multi-pass membrane protein</topology>
    </subcellularLocation>
</comment>
<dbReference type="RefSeq" id="WP_093795570.1">
    <property type="nucleotide sequence ID" value="NZ_CP155571.1"/>
</dbReference>
<feature type="transmembrane region" description="Helical" evidence="8">
    <location>
        <begin position="199"/>
        <end position="219"/>
    </location>
</feature>
<evidence type="ECO:0000256" key="5">
    <source>
        <dbReference type="ARBA" id="ARBA00022692"/>
    </source>
</evidence>
<gene>
    <name evidence="9" type="ORF">SPACI_023390</name>
</gene>
<feature type="transmembrane region" description="Helical" evidence="8">
    <location>
        <begin position="231"/>
        <end position="253"/>
    </location>
</feature>
<evidence type="ECO:0000256" key="3">
    <source>
        <dbReference type="ARBA" id="ARBA00022448"/>
    </source>
</evidence>
<feature type="transmembrane region" description="Helical" evidence="8">
    <location>
        <begin position="97"/>
        <end position="120"/>
    </location>
</feature>
<evidence type="ECO:0000256" key="4">
    <source>
        <dbReference type="ARBA" id="ARBA00022475"/>
    </source>
</evidence>
<keyword evidence="10" id="KW-1185">Reference proteome</keyword>
<keyword evidence="3" id="KW-0813">Transport</keyword>
<dbReference type="EMBL" id="CP155571">
    <property type="protein sequence ID" value="XFO72293.1"/>
    <property type="molecule type" value="Genomic_DNA"/>
</dbReference>
<dbReference type="PANTHER" id="PTHR36838:SF3">
    <property type="entry name" value="TRANSPORTER AUXIN EFFLUX CARRIER EC FAMILY"/>
    <property type="match status" value="1"/>
</dbReference>
<evidence type="ECO:0000313" key="10">
    <source>
        <dbReference type="Proteomes" id="UP000216052"/>
    </source>
</evidence>
<feature type="transmembrane region" description="Helical" evidence="8">
    <location>
        <begin position="259"/>
        <end position="279"/>
    </location>
</feature>
<proteinExistence type="inferred from homology"/>
<accession>A0ABZ3J1P2</accession>
<keyword evidence="6 8" id="KW-1133">Transmembrane helix</keyword>
<feature type="transmembrane region" description="Helical" evidence="8">
    <location>
        <begin position="291"/>
        <end position="312"/>
    </location>
</feature>